<dbReference type="EMBL" id="PQ015379">
    <property type="protein sequence ID" value="XDJ15006.1"/>
    <property type="molecule type" value="Genomic_DNA"/>
</dbReference>
<proteinExistence type="predicted"/>
<sequence>MLYDEFLEHCEKLFGSKIDKINADLTVLHSEVGTLRIEFSAYNEKLIDKIEFTYTGATLKFQPPFTRERLYEFEHIFDNIQYAYVGRQLVRQREIEAIEQYILQLEEIRKAPVEYKRDFDKPMPSVRAVLQGSDINLLYVYPSGIRYEPSGRVTKKTGGALRMCGEVAKLIYKPFTEHTKVHFKYNGSKRIDLFVSEGVRYVVPNAADGNPYIEVGTPNEQP</sequence>
<name>A0AB39CDM8_9VIRU</name>
<evidence type="ECO:0000313" key="1">
    <source>
        <dbReference type="EMBL" id="XDJ15006.1"/>
    </source>
</evidence>
<organism evidence="1">
    <name type="scientific">Pseudomonas phage HRDY3</name>
    <dbReference type="NCBI Taxonomy" id="3236930"/>
    <lineage>
        <taxon>Viruses</taxon>
    </lineage>
</organism>
<protein>
    <submittedName>
        <fullName evidence="1">Uncharacterized protein</fullName>
    </submittedName>
</protein>
<accession>A0AB39CDM8</accession>
<reference evidence="1" key="1">
    <citation type="submission" date="2024-07" db="EMBL/GenBank/DDBJ databases">
        <authorList>
            <person name="Bringhurst R.M."/>
            <person name="Homer T.E."/>
        </authorList>
    </citation>
    <scope>NUCLEOTIDE SEQUENCE</scope>
</reference>